<evidence type="ECO:0000256" key="5">
    <source>
        <dbReference type="SAM" id="Phobius"/>
    </source>
</evidence>
<evidence type="ECO:0000256" key="2">
    <source>
        <dbReference type="ARBA" id="ARBA00029447"/>
    </source>
</evidence>
<feature type="transmembrane region" description="Helical" evidence="5">
    <location>
        <begin position="164"/>
        <end position="191"/>
    </location>
</feature>
<dbReference type="SMART" id="SM00091">
    <property type="entry name" value="PAS"/>
    <property type="match status" value="1"/>
</dbReference>
<keyword evidence="1 3" id="KW-0807">Transducer</keyword>
<dbReference type="GO" id="GO:0006935">
    <property type="term" value="P:chemotaxis"/>
    <property type="evidence" value="ECO:0007669"/>
    <property type="project" value="InterPro"/>
</dbReference>
<name>A0A368L0I5_9BURK</name>
<evidence type="ECO:0000256" key="4">
    <source>
        <dbReference type="SAM" id="MobiDB-lite"/>
    </source>
</evidence>
<dbReference type="SUPFAM" id="SSF58104">
    <property type="entry name" value="Methyl-accepting chemotaxis protein (MCP) signaling domain"/>
    <property type="match status" value="1"/>
</dbReference>
<gene>
    <name evidence="8" type="ORF">DU000_10700</name>
</gene>
<feature type="domain" description="Methyl-accepting transducer" evidence="6">
    <location>
        <begin position="273"/>
        <end position="509"/>
    </location>
</feature>
<dbReference type="Proteomes" id="UP000252357">
    <property type="component" value="Unassembled WGS sequence"/>
</dbReference>
<evidence type="ECO:0000313" key="9">
    <source>
        <dbReference type="Proteomes" id="UP000252357"/>
    </source>
</evidence>
<dbReference type="InterPro" id="IPR001610">
    <property type="entry name" value="PAC"/>
</dbReference>
<dbReference type="PANTHER" id="PTHR32089">
    <property type="entry name" value="METHYL-ACCEPTING CHEMOTAXIS PROTEIN MCPB"/>
    <property type="match status" value="1"/>
</dbReference>
<dbReference type="GO" id="GO:0007165">
    <property type="term" value="P:signal transduction"/>
    <property type="evidence" value="ECO:0007669"/>
    <property type="project" value="UniProtKB-KW"/>
</dbReference>
<dbReference type="SMART" id="SM00086">
    <property type="entry name" value="PAC"/>
    <property type="match status" value="1"/>
</dbReference>
<feature type="domain" description="PAS" evidence="7">
    <location>
        <begin position="43"/>
        <end position="78"/>
    </location>
</feature>
<dbReference type="Gene3D" id="1.10.287.950">
    <property type="entry name" value="Methyl-accepting chemotaxis protein"/>
    <property type="match status" value="1"/>
</dbReference>
<feature type="transmembrane region" description="Helical" evidence="5">
    <location>
        <begin position="197"/>
        <end position="217"/>
    </location>
</feature>
<dbReference type="InterPro" id="IPR000014">
    <property type="entry name" value="PAS"/>
</dbReference>
<evidence type="ECO:0000259" key="6">
    <source>
        <dbReference type="PROSITE" id="PS50111"/>
    </source>
</evidence>
<dbReference type="SUPFAM" id="SSF55785">
    <property type="entry name" value="PYP-like sensor domain (PAS domain)"/>
    <property type="match status" value="1"/>
</dbReference>
<dbReference type="SMART" id="SM00283">
    <property type="entry name" value="MA"/>
    <property type="match status" value="1"/>
</dbReference>
<dbReference type="InterPro" id="IPR004090">
    <property type="entry name" value="Chemotax_Me-accpt_rcpt"/>
</dbReference>
<dbReference type="PROSITE" id="PS50111">
    <property type="entry name" value="CHEMOTAXIS_TRANSDUC_2"/>
    <property type="match status" value="1"/>
</dbReference>
<dbReference type="Pfam" id="PF00015">
    <property type="entry name" value="MCPsignal"/>
    <property type="match status" value="1"/>
</dbReference>
<evidence type="ECO:0000313" key="8">
    <source>
        <dbReference type="EMBL" id="RCS56801.1"/>
    </source>
</evidence>
<accession>A0A368L0I5</accession>
<keyword evidence="5" id="KW-1133">Transmembrane helix</keyword>
<dbReference type="AlphaFoldDB" id="A0A368L0I5"/>
<keyword evidence="5" id="KW-0472">Membrane</keyword>
<dbReference type="EMBL" id="QPGB01000005">
    <property type="protein sequence ID" value="RCS56801.1"/>
    <property type="molecule type" value="Genomic_DNA"/>
</dbReference>
<dbReference type="PANTHER" id="PTHR32089:SF112">
    <property type="entry name" value="LYSOZYME-LIKE PROTEIN-RELATED"/>
    <property type="match status" value="1"/>
</dbReference>
<dbReference type="Pfam" id="PF08447">
    <property type="entry name" value="PAS_3"/>
    <property type="match status" value="1"/>
</dbReference>
<dbReference type="PRINTS" id="PR00260">
    <property type="entry name" value="CHEMTRNSDUCR"/>
</dbReference>
<dbReference type="InterPro" id="IPR035965">
    <property type="entry name" value="PAS-like_dom_sf"/>
</dbReference>
<sequence length="545" mass="58591">MLGSVDNTRSHNRSGSVVVRKNTPVTQQEHVYRDGAIIISTSDDKGRILDANTDFIDISGYSKEELIGQPHNILRHPDMPPAAFADMWASIQAGRLWNGIVKNRCKNGDHYWVEANVTPVADALGQITGYVSVRTKPSREQVQQAEARYRLLGMQPARSKPKKFWLHSIATRMAAIGAAGGMAVLLCAALGGPLWLLFLVGLVATGALFGALQHWVLQPLAAITQTMMAMQATGQFQRIQEAAQGDSEIAHLARVYNALMLTNRGTARDVLEQARDVMQSSQSLQTAAHQVAQNTEEQHDSVMRTAASIEEFAVSVRSVADGVREVSTAANESVQKMREGMVATQALQEKIHTVATTVESISTAANQFDTDTQAINRMVQQVTELAKQTNLLALNAAIEAARAGEQGRGFAVVADEVRSLAIKSSEAAGEISQITNKIVQGATGVKQSVTYSLDFLATGKQAMDAVANTLSNVSALFEMTNQGIDSLNSTIEEQAHTSETIAQDIEKISRSAEENGLSVHQVATAANQLAGLAAHLQEVSARNAS</sequence>
<evidence type="ECO:0000256" key="1">
    <source>
        <dbReference type="ARBA" id="ARBA00023224"/>
    </source>
</evidence>
<comment type="caution">
    <text evidence="8">The sequence shown here is derived from an EMBL/GenBank/DDBJ whole genome shotgun (WGS) entry which is preliminary data.</text>
</comment>
<reference evidence="8 9" key="1">
    <citation type="journal article" date="2018" name="Int. J. Syst. Evol. Microbiol.">
        <title>Parvibium lacunae gen. nov., sp. nov., a new member of the family Alcaligenaceae isolated from a freshwater pond.</title>
        <authorList>
            <person name="Chen W.M."/>
            <person name="Xie P.B."/>
            <person name="Hsu M.Y."/>
            <person name="Sheu S.Y."/>
        </authorList>
    </citation>
    <scope>NUCLEOTIDE SEQUENCE [LARGE SCALE GENOMIC DNA]</scope>
    <source>
        <strain evidence="8 9">KMB9</strain>
    </source>
</reference>
<dbReference type="NCBIfam" id="TIGR00229">
    <property type="entry name" value="sensory_box"/>
    <property type="match status" value="1"/>
</dbReference>
<keyword evidence="9" id="KW-1185">Reference proteome</keyword>
<comment type="similarity">
    <text evidence="2">Belongs to the methyl-accepting chemotaxis (MCP) protein family.</text>
</comment>
<dbReference type="GO" id="GO:0004888">
    <property type="term" value="F:transmembrane signaling receptor activity"/>
    <property type="evidence" value="ECO:0007669"/>
    <property type="project" value="InterPro"/>
</dbReference>
<dbReference type="Gene3D" id="3.30.450.20">
    <property type="entry name" value="PAS domain"/>
    <property type="match status" value="1"/>
</dbReference>
<dbReference type="InterPro" id="IPR004089">
    <property type="entry name" value="MCPsignal_dom"/>
</dbReference>
<dbReference type="PROSITE" id="PS50112">
    <property type="entry name" value="PAS"/>
    <property type="match status" value="1"/>
</dbReference>
<evidence type="ECO:0000256" key="3">
    <source>
        <dbReference type="PROSITE-ProRule" id="PRU00284"/>
    </source>
</evidence>
<dbReference type="GO" id="GO:0016020">
    <property type="term" value="C:membrane"/>
    <property type="evidence" value="ECO:0007669"/>
    <property type="project" value="InterPro"/>
</dbReference>
<dbReference type="InterPro" id="IPR013655">
    <property type="entry name" value="PAS_fold_3"/>
</dbReference>
<feature type="region of interest" description="Disordered" evidence="4">
    <location>
        <begin position="1"/>
        <end position="21"/>
    </location>
</feature>
<evidence type="ECO:0000259" key="7">
    <source>
        <dbReference type="PROSITE" id="PS50112"/>
    </source>
</evidence>
<proteinExistence type="inferred from homology"/>
<dbReference type="CDD" id="cd00130">
    <property type="entry name" value="PAS"/>
    <property type="match status" value="1"/>
</dbReference>
<protein>
    <submittedName>
        <fullName evidence="8">PAS domain S-box protein</fullName>
    </submittedName>
</protein>
<organism evidence="8 9">
    <name type="scientific">Parvibium lacunae</name>
    <dbReference type="NCBI Taxonomy" id="1888893"/>
    <lineage>
        <taxon>Bacteria</taxon>
        <taxon>Pseudomonadati</taxon>
        <taxon>Pseudomonadota</taxon>
        <taxon>Betaproteobacteria</taxon>
        <taxon>Burkholderiales</taxon>
        <taxon>Alcaligenaceae</taxon>
        <taxon>Parvibium</taxon>
    </lineage>
</organism>
<keyword evidence="5" id="KW-0812">Transmembrane</keyword>